<sequence>MKTAICGITVIAASLLTLSSFANEKHDLKCTLDSGEEMTVRHSINTVYIGLQKPGGDSKEEDVIKFDIPSGEARQLLSDSGHGQVIYGLRGDNSHREYAAFIQYTKRGNEVSTYFSEVDKEGNEASKSYCKPNTITVNEALTQKGISGVKVID</sequence>
<keyword evidence="1" id="KW-0732">Signal</keyword>
<name>A0AAE7JVF5_SERFO</name>
<gene>
    <name evidence="2" type="ORF">G9399_26345</name>
</gene>
<evidence type="ECO:0000313" key="3">
    <source>
        <dbReference type="Proteomes" id="UP000503464"/>
    </source>
</evidence>
<dbReference type="Proteomes" id="UP000503464">
    <property type="component" value="Chromosome"/>
</dbReference>
<dbReference type="RefSeq" id="WP_173410051.1">
    <property type="nucleotide sequence ID" value="NZ_CP054160.3"/>
</dbReference>
<evidence type="ECO:0000256" key="1">
    <source>
        <dbReference type="SAM" id="SignalP"/>
    </source>
</evidence>
<reference evidence="3" key="1">
    <citation type="submission" date="2020-03" db="EMBL/GenBank/DDBJ databases">
        <title>Genome sequences of seven Enterobacteriaceae strains isolated from Canadian wastewater treatment facilities.</title>
        <authorList>
            <person name="Huang H."/>
            <person name="Chmara J.T."/>
            <person name="Duceppe M.-O."/>
        </authorList>
    </citation>
    <scope>NUCLEOTIDE SEQUENCE [LARGE SCALE GENOMIC DNA]</scope>
    <source>
        <strain evidence="3">Biosolid 3</strain>
    </source>
</reference>
<evidence type="ECO:0000313" key="2">
    <source>
        <dbReference type="EMBL" id="QKJ61152.1"/>
    </source>
</evidence>
<proteinExistence type="predicted"/>
<dbReference type="AlphaFoldDB" id="A0AAE7JVF5"/>
<feature type="signal peptide" evidence="1">
    <location>
        <begin position="1"/>
        <end position="22"/>
    </location>
</feature>
<feature type="chain" id="PRO_5042063384" evidence="1">
    <location>
        <begin position="23"/>
        <end position="153"/>
    </location>
</feature>
<organism evidence="2 3">
    <name type="scientific">Serratia fonticola</name>
    <dbReference type="NCBI Taxonomy" id="47917"/>
    <lineage>
        <taxon>Bacteria</taxon>
        <taxon>Pseudomonadati</taxon>
        <taxon>Pseudomonadota</taxon>
        <taxon>Gammaproteobacteria</taxon>
        <taxon>Enterobacterales</taxon>
        <taxon>Yersiniaceae</taxon>
        <taxon>Serratia</taxon>
    </lineage>
</organism>
<protein>
    <submittedName>
        <fullName evidence="2">Uncharacterized protein</fullName>
    </submittedName>
</protein>
<accession>A0AAE7JVF5</accession>
<dbReference type="EMBL" id="CP054160">
    <property type="protein sequence ID" value="QKJ61152.1"/>
    <property type="molecule type" value="Genomic_DNA"/>
</dbReference>